<reference evidence="1 2" key="1">
    <citation type="journal article" date="2021" name="Plant Biotechnol. J.">
        <title>Multi-omics assisted identification of the key and species-specific regulatory components of drought-tolerant mechanisms in Gossypium stocksii.</title>
        <authorList>
            <person name="Yu D."/>
            <person name="Ke L."/>
            <person name="Zhang D."/>
            <person name="Wu Y."/>
            <person name="Sun Y."/>
            <person name="Mei J."/>
            <person name="Sun J."/>
            <person name="Sun Y."/>
        </authorList>
    </citation>
    <scope>NUCLEOTIDE SEQUENCE [LARGE SCALE GENOMIC DNA]</scope>
    <source>
        <strain evidence="2">cv. E1</strain>
        <tissue evidence="1">Leaf</tissue>
    </source>
</reference>
<evidence type="ECO:0000313" key="1">
    <source>
        <dbReference type="EMBL" id="KAH1115562.1"/>
    </source>
</evidence>
<dbReference type="Proteomes" id="UP000828251">
    <property type="component" value="Unassembled WGS sequence"/>
</dbReference>
<dbReference type="EMBL" id="JAIQCV010000003">
    <property type="protein sequence ID" value="KAH1115562.1"/>
    <property type="molecule type" value="Genomic_DNA"/>
</dbReference>
<organism evidence="1 2">
    <name type="scientific">Gossypium stocksii</name>
    <dbReference type="NCBI Taxonomy" id="47602"/>
    <lineage>
        <taxon>Eukaryota</taxon>
        <taxon>Viridiplantae</taxon>
        <taxon>Streptophyta</taxon>
        <taxon>Embryophyta</taxon>
        <taxon>Tracheophyta</taxon>
        <taxon>Spermatophyta</taxon>
        <taxon>Magnoliopsida</taxon>
        <taxon>eudicotyledons</taxon>
        <taxon>Gunneridae</taxon>
        <taxon>Pentapetalae</taxon>
        <taxon>rosids</taxon>
        <taxon>malvids</taxon>
        <taxon>Malvales</taxon>
        <taxon>Malvaceae</taxon>
        <taxon>Malvoideae</taxon>
        <taxon>Gossypium</taxon>
    </lineage>
</organism>
<comment type="caution">
    <text evidence="1">The sequence shown here is derived from an EMBL/GenBank/DDBJ whole genome shotgun (WGS) entry which is preliminary data.</text>
</comment>
<name>A0A9D3WAF4_9ROSI</name>
<keyword evidence="2" id="KW-1185">Reference proteome</keyword>
<sequence length="88" mass="9926">MDSIKGVILESEADNAEASKSGTGNILEGSGRSNSFKQYFFMYRTFRARLFILPIAIIKKGQSVVFEILMEGEWRVSYWSSCELGYGL</sequence>
<proteinExistence type="predicted"/>
<dbReference type="AlphaFoldDB" id="A0A9D3WAF4"/>
<accession>A0A9D3WAF4</accession>
<protein>
    <submittedName>
        <fullName evidence="1">Uncharacterized protein</fullName>
    </submittedName>
</protein>
<gene>
    <name evidence="1" type="ORF">J1N35_008940</name>
</gene>
<evidence type="ECO:0000313" key="2">
    <source>
        <dbReference type="Proteomes" id="UP000828251"/>
    </source>
</evidence>